<dbReference type="Pfam" id="PF18912">
    <property type="entry name" value="DZR_2"/>
    <property type="match status" value="1"/>
</dbReference>
<dbReference type="InterPro" id="IPR044005">
    <property type="entry name" value="DZR_2"/>
</dbReference>
<evidence type="ECO:0000259" key="1">
    <source>
        <dbReference type="Pfam" id="PF18912"/>
    </source>
</evidence>
<sequence length="104" mass="11932">MVLNEQFRKTGKNLGIIWALFLEALFPGNCIYCGCDREGDGDFLCPGCMESIVFIKRPFCNCCGIPAEITYDFPIDDFEFYLCRKNAFVFDRARSMGPYDLILK</sequence>
<proteinExistence type="predicted"/>
<feature type="domain" description="Double zinc ribbon" evidence="1">
    <location>
        <begin position="22"/>
        <end position="68"/>
    </location>
</feature>
<protein>
    <recommendedName>
        <fullName evidence="1">Double zinc ribbon domain-containing protein</fullName>
    </recommendedName>
</protein>
<name>A0A382UWS1_9ZZZZ</name>
<accession>A0A382UWS1</accession>
<evidence type="ECO:0000313" key="2">
    <source>
        <dbReference type="EMBL" id="SVD38716.1"/>
    </source>
</evidence>
<organism evidence="2">
    <name type="scientific">marine metagenome</name>
    <dbReference type="NCBI Taxonomy" id="408172"/>
    <lineage>
        <taxon>unclassified sequences</taxon>
        <taxon>metagenomes</taxon>
        <taxon>ecological metagenomes</taxon>
    </lineage>
</organism>
<dbReference type="AlphaFoldDB" id="A0A382UWS1"/>
<gene>
    <name evidence="2" type="ORF">METZ01_LOCUS391570</name>
</gene>
<reference evidence="2" key="1">
    <citation type="submission" date="2018-05" db="EMBL/GenBank/DDBJ databases">
        <authorList>
            <person name="Lanie J.A."/>
            <person name="Ng W.-L."/>
            <person name="Kazmierczak K.M."/>
            <person name="Andrzejewski T.M."/>
            <person name="Davidsen T.M."/>
            <person name="Wayne K.J."/>
            <person name="Tettelin H."/>
            <person name="Glass J.I."/>
            <person name="Rusch D."/>
            <person name="Podicherti R."/>
            <person name="Tsui H.-C.T."/>
            <person name="Winkler M.E."/>
        </authorList>
    </citation>
    <scope>NUCLEOTIDE SEQUENCE</scope>
</reference>
<dbReference type="EMBL" id="UINC01147406">
    <property type="protein sequence ID" value="SVD38716.1"/>
    <property type="molecule type" value="Genomic_DNA"/>
</dbReference>